<dbReference type="InterPro" id="IPR021109">
    <property type="entry name" value="Peptidase_aspartic_dom_sf"/>
</dbReference>
<feature type="compositionally biased region" description="Low complexity" evidence="1">
    <location>
        <begin position="37"/>
        <end position="53"/>
    </location>
</feature>
<keyword evidence="4" id="KW-1185">Reference proteome</keyword>
<keyword evidence="2" id="KW-0732">Signal</keyword>
<dbReference type="PROSITE" id="PS51257">
    <property type="entry name" value="PROKAR_LIPOPROTEIN"/>
    <property type="match status" value="1"/>
</dbReference>
<dbReference type="Proteomes" id="UP001476950">
    <property type="component" value="Unassembled WGS sequence"/>
</dbReference>
<reference evidence="3 4" key="1">
    <citation type="submission" date="2022-04" db="EMBL/GenBank/DDBJ databases">
        <title>Positive selection, recombination, and allopatry shape intraspecific diversity of widespread and dominant cyanobacteria.</title>
        <authorList>
            <person name="Wei J."/>
            <person name="Shu W."/>
            <person name="Hu C."/>
        </authorList>
    </citation>
    <scope>NUCLEOTIDE SEQUENCE [LARGE SCALE GENOMIC DNA]</scope>
    <source>
        <strain evidence="3 4">AS-A4</strain>
    </source>
</reference>
<feature type="signal peptide" evidence="2">
    <location>
        <begin position="1"/>
        <end position="21"/>
    </location>
</feature>
<feature type="region of interest" description="Disordered" evidence="1">
    <location>
        <begin position="36"/>
        <end position="64"/>
    </location>
</feature>
<comment type="caution">
    <text evidence="3">The sequence shown here is derived from an EMBL/GenBank/DDBJ whole genome shotgun (WGS) entry which is preliminary data.</text>
</comment>
<evidence type="ECO:0000313" key="3">
    <source>
        <dbReference type="EMBL" id="MEP1057014.1"/>
    </source>
</evidence>
<accession>A0ABV0KF90</accession>
<evidence type="ECO:0000313" key="4">
    <source>
        <dbReference type="Proteomes" id="UP001476950"/>
    </source>
</evidence>
<dbReference type="Gene3D" id="2.40.70.10">
    <property type="entry name" value="Acid Proteases"/>
    <property type="match status" value="1"/>
</dbReference>
<dbReference type="Pfam" id="PF13975">
    <property type="entry name" value="gag-asp_proteas"/>
    <property type="match status" value="1"/>
</dbReference>
<name>A0ABV0KF90_9CYAN</name>
<proteinExistence type="predicted"/>
<protein>
    <submittedName>
        <fullName evidence="3">Retroviral-like aspartic protease family protein</fullName>
    </submittedName>
</protein>
<dbReference type="EMBL" id="JAMPLM010000001">
    <property type="protein sequence ID" value="MEP1057014.1"/>
    <property type="molecule type" value="Genomic_DNA"/>
</dbReference>
<dbReference type="SUPFAM" id="SSF50630">
    <property type="entry name" value="Acid proteases"/>
    <property type="match status" value="1"/>
</dbReference>
<dbReference type="RefSeq" id="WP_190453602.1">
    <property type="nucleotide sequence ID" value="NZ_JAMPLM010000001.1"/>
</dbReference>
<sequence>MLKFSCSNAMLLMLTSVVVLGSTACSRTTTIKAATESTEVASVASPAPAASPVKPSPTTQPPAATSRADAYKLALEKADSAGNIAISAQSQDDWNLVVSRWQQAIQLMRSIPRSSPYRSTAQTKLTQYQRNLAAAKKQAARAGVGEIVADTGVLPMVPRSYSTFDNKPAAVITNPPPSASGVYVARIKRRAGGTPIIDVTFNGNRTFEMIVDTGASGTVITREMASALGLGIVGKAKVNTASERGVEVPLAYLDSIAVGRAVVKGVVVAIGNSALDIGLLGHDFFADYDVTVKRNVVEFRQR</sequence>
<gene>
    <name evidence="3" type="ORF">NDI38_01100</name>
</gene>
<dbReference type="CDD" id="cd05483">
    <property type="entry name" value="retropepsin_like_bacteria"/>
    <property type="match status" value="1"/>
</dbReference>
<dbReference type="InterPro" id="IPR034122">
    <property type="entry name" value="Retropepsin-like_bacterial"/>
</dbReference>
<evidence type="ECO:0000256" key="2">
    <source>
        <dbReference type="SAM" id="SignalP"/>
    </source>
</evidence>
<organism evidence="3 4">
    <name type="scientific">Stenomitos frigidus AS-A4</name>
    <dbReference type="NCBI Taxonomy" id="2933935"/>
    <lineage>
        <taxon>Bacteria</taxon>
        <taxon>Bacillati</taxon>
        <taxon>Cyanobacteriota</taxon>
        <taxon>Cyanophyceae</taxon>
        <taxon>Leptolyngbyales</taxon>
        <taxon>Leptolyngbyaceae</taxon>
        <taxon>Stenomitos</taxon>
    </lineage>
</organism>
<feature type="chain" id="PRO_5046081853" evidence="2">
    <location>
        <begin position="22"/>
        <end position="302"/>
    </location>
</feature>
<evidence type="ECO:0000256" key="1">
    <source>
        <dbReference type="SAM" id="MobiDB-lite"/>
    </source>
</evidence>